<protein>
    <submittedName>
        <fullName evidence="3">Capsid protein</fullName>
    </submittedName>
</protein>
<organismHost>
    <name type="scientific">Drosophila melanogaster</name>
    <name type="common">Fruit fly</name>
    <dbReference type="NCBI Taxonomy" id="7227"/>
</organismHost>
<evidence type="ECO:0000313" key="2">
    <source>
        <dbReference type="EMBL" id="AKH67677.1"/>
    </source>
</evidence>
<gene>
    <name evidence="3" type="primary">gp4</name>
</gene>
<dbReference type="EMBL" id="KP970106">
    <property type="protein sequence ID" value="AKH67681.1"/>
    <property type="molecule type" value="Genomic_RNA"/>
</dbReference>
<evidence type="ECO:0000313" key="1">
    <source>
        <dbReference type="EMBL" id="AKH67673.1"/>
    </source>
</evidence>
<accession>A0A0F7LYA7</accession>
<sequence>MQNPTQTMHIYDMPLRVIAGLSTLAKTTEEDDNTSTGIVVSEVGEPQVVNHPAWIDPFVAYQLRAPRKNITPDFIFGRADIGNAFSAFLPRRFSAPAVGTRLVVDPVFTYQQKTVLGLYNYFHADFYYIVHVPAPLGTGIYLKIYAPEFDTTTVTRGIRFKPSASPTIALSVPWSNDLSTVETSKGRVGQSGGSIIIETIEDNSNETVNTPLSITVWCCMANIKATGYKNADTSAYNEVGMNFIPVPVPKPPVPPEEKPSIIGEEQADNEVTAEGGKLVQELVYDHSAIPVAPVVEKEAEQPEVPASAVATRKNDTGHLATKWYDFAKISLSNPANMNWTTLTIDPYNNVTLSRDGESMVLPWRRNVWTTGSKCIGYIRTMVAQINIPRPPQISGVLEVKDSINNSSISLVEFGGKVEIPLVPKVMNGLVTSASLPRHRLNPWMRTAESKVELQYRIIAFNRTSDIADLNVSVLLRPGDSQFQLPMKPDNNVDTRHFELVEALMYHYNNLQIQGEEQSLPENAPNVVSNPQQFITPATALSAEEYNVHEALGETEELELDEFPVLVFKGNVPVDSVTSIPLDLATIYDFAWDGEQNAISQKFQRFAHLIPKSAGGFGPVIGNYTITANLPTGVAGRILHNCLPGDCVDLAVSRIFGLKSLLGVAGTAVSAIGGPLLNGLVNTAAPILSGAAHAIGGNVVGGLADAVIDIGSNLLTPKEKEQPSANSSAISGDIPISRFVEMLKYVKENYQDNPVFPTLLVEPQNFISNAMTALKTIPIEVFANMRNVKVERNLFDRTVVPKVKEATLADIVIPNHTYGYILRDFLQNKRAFQPGTKQNVYFKQFLTVLSQRNTRTHITLNDITSCSIDSESIVNKIERVKRYLSANSSGETTEEFSRTDTGLLPNTTRKIVLGESKRRTERNVAETVFPSVRQ</sequence>
<reference evidence="3" key="1">
    <citation type="journal article" date="2015" name="PLoS Biol.">
        <title>The Discovery, Distribution, and Evolution of Viruses Associated with Drosophila melanogaster.</title>
        <authorList>
            <person name="Webster C.L."/>
            <person name="Waldron F.M."/>
            <person name="Robertson S."/>
            <person name="Crowson D."/>
            <person name="Ferrari G."/>
            <person name="Quintana J.F."/>
            <person name="Brouqui J.M."/>
            <person name="Bayne E.H."/>
            <person name="Longdon B."/>
            <person name="Buck A.H."/>
            <person name="Lazzaro B.P."/>
            <person name="Akorli J."/>
            <person name="Haddrill P.R."/>
            <person name="Obbard D.J."/>
        </authorList>
    </citation>
    <scope>NUCLEOTIDE SEQUENCE</scope>
    <source>
        <strain evidence="1">DANMEL01</strain>
        <strain evidence="3">DANMEL13</strain>
        <strain evidence="2">MAT23</strain>
    </source>
</reference>
<dbReference type="EMBL" id="KP970104">
    <property type="protein sequence ID" value="AKH67673.1"/>
    <property type="molecule type" value="Genomic_RNA"/>
</dbReference>
<dbReference type="EMBL" id="KP970105">
    <property type="protein sequence ID" value="AKH67677.1"/>
    <property type="molecule type" value="Genomic_RNA"/>
</dbReference>
<proteinExistence type="predicted"/>
<evidence type="ECO:0000313" key="3">
    <source>
        <dbReference type="EMBL" id="AKH67681.1"/>
    </source>
</evidence>
<name>A0A0F7LYA7_NORAV</name>
<organism evidence="3">
    <name type="scientific">Nora virus</name>
    <dbReference type="NCBI Taxonomy" id="3071212"/>
    <lineage>
        <taxon>Viruses</taxon>
        <taxon>Riboviria</taxon>
        <taxon>Orthornavirae</taxon>
        <taxon>Pisuviricota</taxon>
        <taxon>Pisoniviricetes</taxon>
        <taxon>Picornavirales</taxon>
        <taxon>Noraviridae</taxon>
        <taxon>Orthonoravirus</taxon>
        <taxon>Orthonoravirus melanogastri</taxon>
    </lineage>
</organism>